<accession>A0A9W9T5F5</accession>
<dbReference type="AlphaFoldDB" id="A0A9W9T5F5"/>
<feature type="transmembrane region" description="Helical" evidence="1">
    <location>
        <begin position="285"/>
        <end position="303"/>
    </location>
</feature>
<feature type="transmembrane region" description="Helical" evidence="1">
    <location>
        <begin position="65"/>
        <end position="81"/>
    </location>
</feature>
<reference evidence="2" key="1">
    <citation type="submission" date="2022-11" db="EMBL/GenBank/DDBJ databases">
        <authorList>
            <person name="Petersen C."/>
        </authorList>
    </citation>
    <scope>NUCLEOTIDE SEQUENCE</scope>
    <source>
        <strain evidence="2">IBT 16849</strain>
    </source>
</reference>
<dbReference type="Proteomes" id="UP001150879">
    <property type="component" value="Unassembled WGS sequence"/>
</dbReference>
<evidence type="ECO:0000313" key="2">
    <source>
        <dbReference type="EMBL" id="KAJ5210152.1"/>
    </source>
</evidence>
<sequence>MASRHFQHWYHHWGEGMQNMLHNDQCGGMFKAYLEGTMSWCSDEGCYVGSVVDCLLENTKESWKANMASAALILGLLPTLLAVGGRPNTVEVGLLSLRRPFLAFMLAVGAPGITSIAAFEHKSAIQVLQKEPDSLHTPKLSRLSAIAIVAIEYILACVAIANVVFTSWQLGVSSVCSMAYANTWLPLLWTCSTPLIYACGTFAIMLRIEFNIPQQGTVQKAGMLKRLFRHEMQLCSQQAQASVTFRRESYTFISLSLLTSLLAIVHLAFGTVLLSSSLFVGTGDAFVITARYFASAAVCRVILMFEMNGMRQTVDLRYEHTRNRFPTQSLTLRS</sequence>
<gene>
    <name evidence="2" type="ORF">N7472_000291</name>
</gene>
<keyword evidence="3" id="KW-1185">Reference proteome</keyword>
<dbReference type="EMBL" id="JAPQKP010000001">
    <property type="protein sequence ID" value="KAJ5210152.1"/>
    <property type="molecule type" value="Genomic_DNA"/>
</dbReference>
<reference evidence="2" key="2">
    <citation type="journal article" date="2023" name="IMA Fungus">
        <title>Comparative genomic study of the Penicillium genus elucidates a diverse pangenome and 15 lateral gene transfer events.</title>
        <authorList>
            <person name="Petersen C."/>
            <person name="Sorensen T."/>
            <person name="Nielsen M.R."/>
            <person name="Sondergaard T.E."/>
            <person name="Sorensen J.L."/>
            <person name="Fitzpatrick D.A."/>
            <person name="Frisvad J.C."/>
            <person name="Nielsen K.L."/>
        </authorList>
    </citation>
    <scope>NUCLEOTIDE SEQUENCE</scope>
    <source>
        <strain evidence="2">IBT 16849</strain>
    </source>
</reference>
<feature type="transmembrane region" description="Helical" evidence="1">
    <location>
        <begin position="255"/>
        <end position="279"/>
    </location>
</feature>
<proteinExistence type="predicted"/>
<evidence type="ECO:0000256" key="1">
    <source>
        <dbReference type="SAM" id="Phobius"/>
    </source>
</evidence>
<keyword evidence="1" id="KW-0812">Transmembrane</keyword>
<keyword evidence="1" id="KW-0472">Membrane</keyword>
<feature type="transmembrane region" description="Helical" evidence="1">
    <location>
        <begin position="140"/>
        <end position="164"/>
    </location>
</feature>
<name>A0A9W9T5F5_9EURO</name>
<feature type="transmembrane region" description="Helical" evidence="1">
    <location>
        <begin position="101"/>
        <end position="119"/>
    </location>
</feature>
<feature type="transmembrane region" description="Helical" evidence="1">
    <location>
        <begin position="184"/>
        <end position="206"/>
    </location>
</feature>
<protein>
    <submittedName>
        <fullName evidence="2">Uncharacterized protein</fullName>
    </submittedName>
</protein>
<evidence type="ECO:0000313" key="3">
    <source>
        <dbReference type="Proteomes" id="UP001150879"/>
    </source>
</evidence>
<keyword evidence="1" id="KW-1133">Transmembrane helix</keyword>
<comment type="caution">
    <text evidence="2">The sequence shown here is derived from an EMBL/GenBank/DDBJ whole genome shotgun (WGS) entry which is preliminary data.</text>
</comment>
<dbReference type="OrthoDB" id="3009728at2759"/>
<organism evidence="2 3">
    <name type="scientific">Penicillium cf. griseofulvum</name>
    <dbReference type="NCBI Taxonomy" id="2972120"/>
    <lineage>
        <taxon>Eukaryota</taxon>
        <taxon>Fungi</taxon>
        <taxon>Dikarya</taxon>
        <taxon>Ascomycota</taxon>
        <taxon>Pezizomycotina</taxon>
        <taxon>Eurotiomycetes</taxon>
        <taxon>Eurotiomycetidae</taxon>
        <taxon>Eurotiales</taxon>
        <taxon>Aspergillaceae</taxon>
        <taxon>Penicillium</taxon>
    </lineage>
</organism>